<name>A0A4Y7IHA2_PAPSO</name>
<gene>
    <name evidence="3" type="ORF">C5167_039782</name>
</gene>
<organism evidence="3 4">
    <name type="scientific">Papaver somniferum</name>
    <name type="common">Opium poppy</name>
    <dbReference type="NCBI Taxonomy" id="3469"/>
    <lineage>
        <taxon>Eukaryota</taxon>
        <taxon>Viridiplantae</taxon>
        <taxon>Streptophyta</taxon>
        <taxon>Embryophyta</taxon>
        <taxon>Tracheophyta</taxon>
        <taxon>Spermatophyta</taxon>
        <taxon>Magnoliopsida</taxon>
        <taxon>Ranunculales</taxon>
        <taxon>Papaveraceae</taxon>
        <taxon>Papaveroideae</taxon>
        <taxon>Papaver</taxon>
    </lineage>
</organism>
<sequence>MCILCVIQKCSRRVATMLPWLIIPLIGLWALSQLLPPGFRFEITSPRLACLMVLLVTLFWYEVLMPKLSSWRIRRSAWLREKKRVQAIELQKLRKMAVRRCRNCLTPYRDQNPGGGGKFMCSYCGHISKRPVLDIPGSADLDAKKSGFVGDLVGKGGKIWNEKAWSEHGWICSNDWLDNGNWVPGSFTENSSWVKNGGKLYSGKDLCFAEKSYSVVVVFFVKVLFSFFFSVRWLWRKFFRVSSSEDGSSDAEHMGMSKKGGNGVNMCESKVEKARRKAEEKRQARLERELLEEEERKQREDVAKLVEERRRLRDEEMEAEKQQVRGSANGKEKDSKREAEKKRQERRKDKDKGSSKSNSDCEEIDRRAGKEMDRKRELDKGSEIERRDQQKAATTQISESRHGIKVSTANITKGTGTRYLERVRGSLISSSKALNDTSFFGKGTHTNQTSATNISKANKLNGFIDHAQGTANQRDMRSSTHAPVIVNSNGDNNAIGASSHRPGGSEMQSQTVKKSWQQLFTRSPGMPNMSPQIEGQSPNFHRQSLQMHSFENQLGSNLALPSHVSLSPNGSKSSNSYSSLAAKPIFPVAGEPPYSLAQEESEILEDPCYIPDPASLLGPVSESLDHFSYDLGTGFMRNSLPQNSMPLKHVITSMEVSKPSPIEPPMSRLHGIEVRLTNSFPCSPKTPDRNSSPLNESNSGTWQMWGTSPLVQDGLGFVGGSSSWLSPIGQNSKNMTSKFVVDNQVPPGNHFQRGVQPGSCLTGGTFSPICAGLYENDPWLPNPISPPLSGVSECYSVPVSPPPDISQSELIYGSSSRSATRQPFEPSPVIRWPKKDFAVHGLEDGIADPTMGRPHIGGLFSTPDVQSVWSYN</sequence>
<feature type="transmembrane region" description="Helical" evidence="2">
    <location>
        <begin position="14"/>
        <end position="32"/>
    </location>
</feature>
<evidence type="ECO:0000256" key="1">
    <source>
        <dbReference type="SAM" id="MobiDB-lite"/>
    </source>
</evidence>
<dbReference type="OMA" id="VIFACKL"/>
<feature type="transmembrane region" description="Helical" evidence="2">
    <location>
        <begin position="44"/>
        <end position="64"/>
    </location>
</feature>
<dbReference type="Gramene" id="RZC46825">
    <property type="protein sequence ID" value="RZC46825"/>
    <property type="gene ID" value="C5167_039782"/>
</dbReference>
<feature type="compositionally biased region" description="Polar residues" evidence="1">
    <location>
        <begin position="689"/>
        <end position="698"/>
    </location>
</feature>
<feature type="region of interest" description="Disordered" evidence="1">
    <location>
        <begin position="315"/>
        <end position="401"/>
    </location>
</feature>
<protein>
    <submittedName>
        <fullName evidence="3">Uncharacterized protein</fullName>
    </submittedName>
</protein>
<feature type="region of interest" description="Disordered" evidence="1">
    <location>
        <begin position="244"/>
        <end position="275"/>
    </location>
</feature>
<feature type="transmembrane region" description="Helical" evidence="2">
    <location>
        <begin position="213"/>
        <end position="235"/>
    </location>
</feature>
<keyword evidence="2" id="KW-0472">Membrane</keyword>
<keyword evidence="2" id="KW-0812">Transmembrane</keyword>
<keyword evidence="4" id="KW-1185">Reference proteome</keyword>
<evidence type="ECO:0000256" key="2">
    <source>
        <dbReference type="SAM" id="Phobius"/>
    </source>
</evidence>
<proteinExistence type="predicted"/>
<reference evidence="3 4" key="1">
    <citation type="journal article" date="2018" name="Science">
        <title>The opium poppy genome and morphinan production.</title>
        <authorList>
            <person name="Guo L."/>
            <person name="Winzer T."/>
            <person name="Yang X."/>
            <person name="Li Y."/>
            <person name="Ning Z."/>
            <person name="He Z."/>
            <person name="Teodor R."/>
            <person name="Lu Y."/>
            <person name="Bowser T.A."/>
            <person name="Graham I.A."/>
            <person name="Ye K."/>
        </authorList>
    </citation>
    <scope>NUCLEOTIDE SEQUENCE [LARGE SCALE GENOMIC DNA]</scope>
    <source>
        <strain evidence="4">cv. HN1</strain>
        <tissue evidence="3">Leaves</tissue>
    </source>
</reference>
<evidence type="ECO:0000313" key="3">
    <source>
        <dbReference type="EMBL" id="RZC46825.1"/>
    </source>
</evidence>
<dbReference type="EMBL" id="CM010715">
    <property type="protein sequence ID" value="RZC46825.1"/>
    <property type="molecule type" value="Genomic_DNA"/>
</dbReference>
<dbReference type="AlphaFoldDB" id="A0A4Y7IHA2"/>
<feature type="compositionally biased region" description="Basic and acidic residues" evidence="1">
    <location>
        <begin position="364"/>
        <end position="390"/>
    </location>
</feature>
<accession>A0A4Y7IHA2</accession>
<evidence type="ECO:0000313" key="4">
    <source>
        <dbReference type="Proteomes" id="UP000316621"/>
    </source>
</evidence>
<dbReference type="OrthoDB" id="629492at2759"/>
<feature type="region of interest" description="Disordered" evidence="1">
    <location>
        <begin position="679"/>
        <end position="698"/>
    </location>
</feature>
<keyword evidence="2" id="KW-1133">Transmembrane helix</keyword>
<dbReference type="Proteomes" id="UP000316621">
    <property type="component" value="Chromosome 1"/>
</dbReference>
<feature type="compositionally biased region" description="Basic and acidic residues" evidence="1">
    <location>
        <begin position="330"/>
        <end position="354"/>
    </location>
</feature>